<evidence type="ECO:0000313" key="2">
    <source>
        <dbReference type="EMBL" id="CAH2007407.1"/>
    </source>
</evidence>
<organism evidence="2 3">
    <name type="scientific">Acanthoscelides obtectus</name>
    <name type="common">Bean weevil</name>
    <name type="synonym">Bruchus obtectus</name>
    <dbReference type="NCBI Taxonomy" id="200917"/>
    <lineage>
        <taxon>Eukaryota</taxon>
        <taxon>Metazoa</taxon>
        <taxon>Ecdysozoa</taxon>
        <taxon>Arthropoda</taxon>
        <taxon>Hexapoda</taxon>
        <taxon>Insecta</taxon>
        <taxon>Pterygota</taxon>
        <taxon>Neoptera</taxon>
        <taxon>Endopterygota</taxon>
        <taxon>Coleoptera</taxon>
        <taxon>Polyphaga</taxon>
        <taxon>Cucujiformia</taxon>
        <taxon>Chrysomeloidea</taxon>
        <taxon>Chrysomelidae</taxon>
        <taxon>Bruchinae</taxon>
        <taxon>Bruchini</taxon>
        <taxon>Acanthoscelides</taxon>
    </lineage>
</organism>
<keyword evidence="3" id="KW-1185">Reference proteome</keyword>
<dbReference type="Gene3D" id="3.30.420.10">
    <property type="entry name" value="Ribonuclease H-like superfamily/Ribonuclease H"/>
    <property type="match status" value="1"/>
</dbReference>
<reference evidence="2" key="1">
    <citation type="submission" date="2022-03" db="EMBL/GenBank/DDBJ databases">
        <authorList>
            <person name="Sayadi A."/>
        </authorList>
    </citation>
    <scope>NUCLEOTIDE SEQUENCE</scope>
</reference>
<evidence type="ECO:0000313" key="3">
    <source>
        <dbReference type="Proteomes" id="UP001152888"/>
    </source>
</evidence>
<dbReference type="InterPro" id="IPR036397">
    <property type="entry name" value="RNaseH_sf"/>
</dbReference>
<dbReference type="EMBL" id="CAKOFQ010007746">
    <property type="protein sequence ID" value="CAH2007407.1"/>
    <property type="molecule type" value="Genomic_DNA"/>
</dbReference>
<sequence>MSSGSNSNKNKINYIQKLTEQKNKINIINDLQSRGLDILEWKRLNLIQRTKVVQFYYEHNHSIVNTKRAYRRFFNVRTAPSTGAIRSIIWRFQTQGSVSDLLRTVRPRLAFTGENIERVEESFQEDLEPSTRRRSTQLGLSRTSLRRILKHLRMFPYKIQMVHHLRPQDYAQRQNYAIRFQQLVREKEDFLNRLIMTDEAHFHLNGFVNTPNARIWERQNPRAVHERELHPIKCTVWCGVTIQGIIGPYFF</sequence>
<dbReference type="OrthoDB" id="7996123at2759"/>
<comment type="caution">
    <text evidence="2">The sequence shown here is derived from an EMBL/GenBank/DDBJ whole genome shotgun (WGS) entry which is preliminary data.</text>
</comment>
<protein>
    <recommendedName>
        <fullName evidence="1">DUF4817 domain-containing protein</fullName>
    </recommendedName>
</protein>
<dbReference type="Pfam" id="PF16087">
    <property type="entry name" value="DUF4817"/>
    <property type="match status" value="1"/>
</dbReference>
<evidence type="ECO:0000259" key="1">
    <source>
        <dbReference type="Pfam" id="PF16087"/>
    </source>
</evidence>
<dbReference type="GO" id="GO:0003676">
    <property type="term" value="F:nucleic acid binding"/>
    <property type="evidence" value="ECO:0007669"/>
    <property type="project" value="InterPro"/>
</dbReference>
<accession>A0A9P0Q5S7</accession>
<dbReference type="InterPro" id="IPR032135">
    <property type="entry name" value="DUF4817"/>
</dbReference>
<feature type="domain" description="DUF4817" evidence="1">
    <location>
        <begin position="48"/>
        <end position="98"/>
    </location>
</feature>
<dbReference type="AlphaFoldDB" id="A0A9P0Q5S7"/>
<name>A0A9P0Q5S7_ACAOB</name>
<dbReference type="Proteomes" id="UP001152888">
    <property type="component" value="Unassembled WGS sequence"/>
</dbReference>
<dbReference type="PANTHER" id="PTHR47326">
    <property type="entry name" value="TRANSPOSABLE ELEMENT TC3 TRANSPOSASE-LIKE PROTEIN"/>
    <property type="match status" value="1"/>
</dbReference>
<gene>
    <name evidence="2" type="ORF">ACAOBT_LOCUS29634</name>
</gene>
<proteinExistence type="predicted"/>
<dbReference type="PANTHER" id="PTHR47326:SF1">
    <property type="entry name" value="HTH PSQ-TYPE DOMAIN-CONTAINING PROTEIN"/>
    <property type="match status" value="1"/>
</dbReference>